<gene>
    <name evidence="1" type="ORF">PUN28_005750</name>
</gene>
<dbReference type="EMBL" id="JADYXP020000005">
    <property type="protein sequence ID" value="KAL0123447.1"/>
    <property type="molecule type" value="Genomic_DNA"/>
</dbReference>
<sequence>MIRRVRECPVRGEKPDVLRGEAGLGEASCDVEAALGQEPKRSAFSSEEQVSDRLRASAEQRFVSSSLRRCITQPLRIEKR</sequence>
<name>A0AAW2GAZ3_9HYME</name>
<organism evidence="1 2">
    <name type="scientific">Cardiocondyla obscurior</name>
    <dbReference type="NCBI Taxonomy" id="286306"/>
    <lineage>
        <taxon>Eukaryota</taxon>
        <taxon>Metazoa</taxon>
        <taxon>Ecdysozoa</taxon>
        <taxon>Arthropoda</taxon>
        <taxon>Hexapoda</taxon>
        <taxon>Insecta</taxon>
        <taxon>Pterygota</taxon>
        <taxon>Neoptera</taxon>
        <taxon>Endopterygota</taxon>
        <taxon>Hymenoptera</taxon>
        <taxon>Apocrita</taxon>
        <taxon>Aculeata</taxon>
        <taxon>Formicoidea</taxon>
        <taxon>Formicidae</taxon>
        <taxon>Myrmicinae</taxon>
        <taxon>Cardiocondyla</taxon>
    </lineage>
</organism>
<dbReference type="AlphaFoldDB" id="A0AAW2GAZ3"/>
<keyword evidence="2" id="KW-1185">Reference proteome</keyword>
<evidence type="ECO:0000313" key="1">
    <source>
        <dbReference type="EMBL" id="KAL0123447.1"/>
    </source>
</evidence>
<evidence type="ECO:0000313" key="2">
    <source>
        <dbReference type="Proteomes" id="UP001430953"/>
    </source>
</evidence>
<comment type="caution">
    <text evidence="1">The sequence shown here is derived from an EMBL/GenBank/DDBJ whole genome shotgun (WGS) entry which is preliminary data.</text>
</comment>
<dbReference type="Proteomes" id="UP001430953">
    <property type="component" value="Unassembled WGS sequence"/>
</dbReference>
<reference evidence="1 2" key="1">
    <citation type="submission" date="2023-03" db="EMBL/GenBank/DDBJ databases">
        <title>High recombination rates correlate with genetic variation in Cardiocondyla obscurior ants.</title>
        <authorList>
            <person name="Errbii M."/>
        </authorList>
    </citation>
    <scope>NUCLEOTIDE SEQUENCE [LARGE SCALE GENOMIC DNA]</scope>
    <source>
        <strain evidence="1">Alpha-2009</strain>
        <tissue evidence="1">Whole body</tissue>
    </source>
</reference>
<protein>
    <submittedName>
        <fullName evidence="1">Uncharacterized protein</fullName>
    </submittedName>
</protein>
<proteinExistence type="predicted"/>
<accession>A0AAW2GAZ3</accession>